<dbReference type="EMBL" id="AP025523">
    <property type="protein sequence ID" value="BDE06961.1"/>
    <property type="molecule type" value="Genomic_DNA"/>
</dbReference>
<dbReference type="Proteomes" id="UP001317532">
    <property type="component" value="Chromosome"/>
</dbReference>
<evidence type="ECO:0000313" key="3">
    <source>
        <dbReference type="Proteomes" id="UP001317532"/>
    </source>
</evidence>
<dbReference type="CDD" id="cd08270">
    <property type="entry name" value="MDR4"/>
    <property type="match status" value="1"/>
</dbReference>
<dbReference type="PANTHER" id="PTHR43677:SF1">
    <property type="entry name" value="ACRYLYL-COA REDUCTASE ACUI-RELATED"/>
    <property type="match status" value="1"/>
</dbReference>
<dbReference type="SMART" id="SM00829">
    <property type="entry name" value="PKS_ER"/>
    <property type="match status" value="1"/>
</dbReference>
<organism evidence="2 3">
    <name type="scientific">Vulcanimicrobium alpinum</name>
    <dbReference type="NCBI Taxonomy" id="3016050"/>
    <lineage>
        <taxon>Bacteria</taxon>
        <taxon>Bacillati</taxon>
        <taxon>Vulcanimicrobiota</taxon>
        <taxon>Vulcanimicrobiia</taxon>
        <taxon>Vulcanimicrobiales</taxon>
        <taxon>Vulcanimicrobiaceae</taxon>
        <taxon>Vulcanimicrobium</taxon>
    </lineage>
</organism>
<name>A0AAN1XX19_UNVUL</name>
<dbReference type="Gene3D" id="3.40.50.720">
    <property type="entry name" value="NAD(P)-binding Rossmann-like Domain"/>
    <property type="match status" value="1"/>
</dbReference>
<dbReference type="InterPro" id="IPR013154">
    <property type="entry name" value="ADH-like_N"/>
</dbReference>
<proteinExistence type="predicted"/>
<reference evidence="2 3" key="1">
    <citation type="journal article" date="2022" name="ISME Commun">
        <title>Vulcanimicrobium alpinus gen. nov. sp. nov., the first cultivated representative of the candidate phylum 'Eremiobacterota', is a metabolically versatile aerobic anoxygenic phototroph.</title>
        <authorList>
            <person name="Yabe S."/>
            <person name="Muto K."/>
            <person name="Abe K."/>
            <person name="Yokota A."/>
            <person name="Staudigel H."/>
            <person name="Tebo B.M."/>
        </authorList>
    </citation>
    <scope>NUCLEOTIDE SEQUENCE [LARGE SCALE GENOMIC DNA]</scope>
    <source>
        <strain evidence="2 3">WC8-2</strain>
    </source>
</reference>
<dbReference type="InterPro" id="IPR020843">
    <property type="entry name" value="ER"/>
</dbReference>
<dbReference type="InterPro" id="IPR051397">
    <property type="entry name" value="Zn-ADH-like_protein"/>
</dbReference>
<keyword evidence="3" id="KW-1185">Reference proteome</keyword>
<accession>A0AAN1XX19</accession>
<dbReference type="RefSeq" id="WP_317994584.1">
    <property type="nucleotide sequence ID" value="NZ_AP025523.1"/>
</dbReference>
<dbReference type="KEGG" id="vab:WPS_22370"/>
<dbReference type="PANTHER" id="PTHR43677">
    <property type="entry name" value="SHORT-CHAIN DEHYDROGENASE/REDUCTASE"/>
    <property type="match status" value="1"/>
</dbReference>
<dbReference type="GO" id="GO:0043957">
    <property type="term" value="F:acryloyl-CoA reductase (NADPH) activity"/>
    <property type="evidence" value="ECO:0007669"/>
    <property type="project" value="TreeGrafter"/>
</dbReference>
<dbReference type="SUPFAM" id="SSF50129">
    <property type="entry name" value="GroES-like"/>
    <property type="match status" value="1"/>
</dbReference>
<evidence type="ECO:0000259" key="1">
    <source>
        <dbReference type="SMART" id="SM00829"/>
    </source>
</evidence>
<dbReference type="AlphaFoldDB" id="A0AAN1XX19"/>
<dbReference type="Gene3D" id="3.90.180.10">
    <property type="entry name" value="Medium-chain alcohol dehydrogenases, catalytic domain"/>
    <property type="match status" value="1"/>
</dbReference>
<protein>
    <submittedName>
        <fullName evidence="2">Oxidoreductase</fullName>
    </submittedName>
</protein>
<dbReference type="InterPro" id="IPR036291">
    <property type="entry name" value="NAD(P)-bd_dom_sf"/>
</dbReference>
<dbReference type="InterPro" id="IPR011032">
    <property type="entry name" value="GroES-like_sf"/>
</dbReference>
<dbReference type="Pfam" id="PF08240">
    <property type="entry name" value="ADH_N"/>
    <property type="match status" value="1"/>
</dbReference>
<evidence type="ECO:0000313" key="2">
    <source>
        <dbReference type="EMBL" id="BDE06961.1"/>
    </source>
</evidence>
<dbReference type="Pfam" id="PF00107">
    <property type="entry name" value="ADH_zinc_N"/>
    <property type="match status" value="1"/>
</dbReference>
<dbReference type="InterPro" id="IPR013149">
    <property type="entry name" value="ADH-like_C"/>
</dbReference>
<gene>
    <name evidence="2" type="ORF">WPS_22370</name>
</gene>
<dbReference type="SUPFAM" id="SSF51735">
    <property type="entry name" value="NAD(P)-binding Rossmann-fold domains"/>
    <property type="match status" value="1"/>
</dbReference>
<feature type="domain" description="Enoyl reductase (ER)" evidence="1">
    <location>
        <begin position="9"/>
        <end position="307"/>
    </location>
</feature>
<sequence>MHAVVVDAAAPGRLTLTDVPAPAPQPSEALVRVAAVSLNLGEVRRVRNAADGWRPGWDFAGTVERAAADGSGPHAGARVVGMLGEGAWAERIAAPVRNLAVLPASLSFERASTLPIAGLTALYALEKRGGLLGRRVLITGASGGVGIFAAQLARLAGASVTALVHRGEKRAVVEPFADTVVVGDGAGCAHETGPFDLILESVGGDVFAGALRELAPDGMLVTFGTSAQRESTIEVASFYARGGASIYGFIIFHELERTPAGEGLARLAALLDGGALQVHVDDVLPVARIGEAADRLWDRAVSGKLVVTFA</sequence>